<name>A0A5C6M2F8_9PLAN</name>
<proteinExistence type="predicted"/>
<gene>
    <name evidence="2" type="ORF">E3A20_24150</name>
</gene>
<reference evidence="2 3" key="1">
    <citation type="submission" date="2019-08" db="EMBL/GenBank/DDBJ databases">
        <title>100 year-old enigma solved: identification of Planctomyces bekefii, the type genus and species of the phylum Planctomycetes.</title>
        <authorList>
            <person name="Svetlana D.N."/>
            <person name="Overmann J."/>
        </authorList>
    </citation>
    <scope>NUCLEOTIDE SEQUENCE [LARGE SCALE GENOMIC DNA]</scope>
    <source>
        <strain evidence="2">Phe10_nw2017</strain>
    </source>
</reference>
<accession>A0A5C6M2F8</accession>
<keyword evidence="1" id="KW-0732">Signal</keyword>
<keyword evidence="3" id="KW-1185">Reference proteome</keyword>
<reference evidence="2 3" key="2">
    <citation type="submission" date="2019-08" db="EMBL/GenBank/DDBJ databases">
        <authorList>
            <person name="Henke P."/>
        </authorList>
    </citation>
    <scope>NUCLEOTIDE SEQUENCE [LARGE SCALE GENOMIC DNA]</scope>
    <source>
        <strain evidence="2">Phe10_nw2017</strain>
    </source>
</reference>
<evidence type="ECO:0000313" key="3">
    <source>
        <dbReference type="Proteomes" id="UP000321083"/>
    </source>
</evidence>
<dbReference type="EMBL" id="SRHE01000660">
    <property type="protein sequence ID" value="TWW08457.1"/>
    <property type="molecule type" value="Genomic_DNA"/>
</dbReference>
<protein>
    <submittedName>
        <fullName evidence="2">Uncharacterized protein</fullName>
    </submittedName>
</protein>
<dbReference type="Proteomes" id="UP000321083">
    <property type="component" value="Unassembled WGS sequence"/>
</dbReference>
<evidence type="ECO:0000256" key="1">
    <source>
        <dbReference type="SAM" id="SignalP"/>
    </source>
</evidence>
<dbReference type="AlphaFoldDB" id="A0A5C6M2F8"/>
<sequence>MNRVSLFLLLAISAPSTYALANSEGHKSPYFIDGIHCEGIEGLIDEDKLKQGYPDDEVASIGIKSARQNYCETIFREYGVEKFQWATPEDIEKLSFGLRRGSKFQSVEIRLEKSELQNHVHLIGKFKPYAPAHHYAIDVATAVEADANSGSRTTTRGRATWDFNRRGEKNRAPYVFSLNYFKSTARDPLSPEDLSPENEIPVTMTPAEELSQARPDGFWGAAHLRLNLPNLSSQRLNPYMVVGVVESKLKGDQRSTSDTRIEFGEEFQFDPLIPTATRLSLLYSTYEASGAEIYGTEDDARRSKSKSIVFAGISQDIHNKFFTGSLDYYRSLTRELRYFGQFDFLFTVSETASIKHGLGIAENIVRGAILAEHRFGLPDRTEMQFYYRAEMPLSLLGPKGLVSAKVGAGSYDANNDLENPYRRENTFGELGLKTEVEGVDIGLAFLYGNRRLY</sequence>
<feature type="chain" id="PRO_5022889945" evidence="1">
    <location>
        <begin position="22"/>
        <end position="453"/>
    </location>
</feature>
<evidence type="ECO:0000313" key="2">
    <source>
        <dbReference type="EMBL" id="TWW08457.1"/>
    </source>
</evidence>
<organism evidence="2 3">
    <name type="scientific">Planctomyces bekefii</name>
    <dbReference type="NCBI Taxonomy" id="1653850"/>
    <lineage>
        <taxon>Bacteria</taxon>
        <taxon>Pseudomonadati</taxon>
        <taxon>Planctomycetota</taxon>
        <taxon>Planctomycetia</taxon>
        <taxon>Planctomycetales</taxon>
        <taxon>Planctomycetaceae</taxon>
        <taxon>Planctomyces</taxon>
    </lineage>
</organism>
<feature type="signal peptide" evidence="1">
    <location>
        <begin position="1"/>
        <end position="21"/>
    </location>
</feature>
<comment type="caution">
    <text evidence="2">The sequence shown here is derived from an EMBL/GenBank/DDBJ whole genome shotgun (WGS) entry which is preliminary data.</text>
</comment>